<evidence type="ECO:0008006" key="3">
    <source>
        <dbReference type="Google" id="ProtNLM"/>
    </source>
</evidence>
<dbReference type="Proteomes" id="UP001597318">
    <property type="component" value="Unassembled WGS sequence"/>
</dbReference>
<name>A0ABW5C0W1_9BACI</name>
<gene>
    <name evidence="1" type="ORF">ACFSKK_17305</name>
</gene>
<comment type="caution">
    <text evidence="1">The sequence shown here is derived from an EMBL/GenBank/DDBJ whole genome shotgun (WGS) entry which is preliminary data.</text>
</comment>
<evidence type="ECO:0000313" key="2">
    <source>
        <dbReference type="Proteomes" id="UP001597318"/>
    </source>
</evidence>
<dbReference type="EMBL" id="JBHUIK010000004">
    <property type="protein sequence ID" value="MFD2215450.1"/>
    <property type="molecule type" value="Genomic_DNA"/>
</dbReference>
<sequence>MKKSSKVVLSGVALSTIGVTSYLLKEEKRKNKFISSMQMMKNKAINSINKDKQVMEKSGHPDPHDIEDNTMVAEGSMYAVNYYDEKKK</sequence>
<protein>
    <recommendedName>
        <fullName evidence="3">YbyB</fullName>
    </recommendedName>
</protein>
<reference evidence="2" key="1">
    <citation type="journal article" date="2019" name="Int. J. Syst. Evol. Microbiol.">
        <title>The Global Catalogue of Microorganisms (GCM) 10K type strain sequencing project: providing services to taxonomists for standard genome sequencing and annotation.</title>
        <authorList>
            <consortium name="The Broad Institute Genomics Platform"/>
            <consortium name="The Broad Institute Genome Sequencing Center for Infectious Disease"/>
            <person name="Wu L."/>
            <person name="Ma J."/>
        </authorList>
    </citation>
    <scope>NUCLEOTIDE SEQUENCE [LARGE SCALE GENOMIC DNA]</scope>
    <source>
        <strain evidence="2">CGMCC 1.15474</strain>
    </source>
</reference>
<keyword evidence="2" id="KW-1185">Reference proteome</keyword>
<organism evidence="1 2">
    <name type="scientific">Metabacillus endolithicus</name>
    <dbReference type="NCBI Taxonomy" id="1535204"/>
    <lineage>
        <taxon>Bacteria</taxon>
        <taxon>Bacillati</taxon>
        <taxon>Bacillota</taxon>
        <taxon>Bacilli</taxon>
        <taxon>Bacillales</taxon>
        <taxon>Bacillaceae</taxon>
        <taxon>Metabacillus</taxon>
    </lineage>
</organism>
<proteinExistence type="predicted"/>
<evidence type="ECO:0000313" key="1">
    <source>
        <dbReference type="EMBL" id="MFD2215450.1"/>
    </source>
</evidence>
<dbReference type="RefSeq" id="WP_231309159.1">
    <property type="nucleotide sequence ID" value="NZ_CP095550.1"/>
</dbReference>
<accession>A0ABW5C0W1</accession>